<keyword evidence="3" id="KW-1185">Reference proteome</keyword>
<sequence>MYSLSLVPRQPLSVCMASGLTRPICARKRTPFAGMLPHRRDPSLRPLPLPLPGMVSFEPLALLPSAPSSAPPSCDGEMTEIPQARPSPPPNTPDPPDPSPSPPRSLSLSTLHHRTTPDLGGSYDASMAATQATTIFITADYQFQPAPPPAMVLPLANTLWPLLLLPAQPF</sequence>
<dbReference type="EMBL" id="CABITT030000006">
    <property type="protein sequence ID" value="VVB09488.1"/>
    <property type="molecule type" value="Genomic_DNA"/>
</dbReference>
<gene>
    <name evidence="2" type="ORF">ANE_LOCUS19932</name>
</gene>
<accession>A0A565C7C4</accession>
<organism evidence="2 3">
    <name type="scientific">Arabis nemorensis</name>
    <dbReference type="NCBI Taxonomy" id="586526"/>
    <lineage>
        <taxon>Eukaryota</taxon>
        <taxon>Viridiplantae</taxon>
        <taxon>Streptophyta</taxon>
        <taxon>Embryophyta</taxon>
        <taxon>Tracheophyta</taxon>
        <taxon>Spermatophyta</taxon>
        <taxon>Magnoliopsida</taxon>
        <taxon>eudicotyledons</taxon>
        <taxon>Gunneridae</taxon>
        <taxon>Pentapetalae</taxon>
        <taxon>rosids</taxon>
        <taxon>malvids</taxon>
        <taxon>Brassicales</taxon>
        <taxon>Brassicaceae</taxon>
        <taxon>Arabideae</taxon>
        <taxon>Arabis</taxon>
    </lineage>
</organism>
<name>A0A565C7C4_9BRAS</name>
<feature type="region of interest" description="Disordered" evidence="1">
    <location>
        <begin position="65"/>
        <end position="124"/>
    </location>
</feature>
<protein>
    <submittedName>
        <fullName evidence="2">Uncharacterized protein</fullName>
    </submittedName>
</protein>
<dbReference type="Proteomes" id="UP000489600">
    <property type="component" value="Unassembled WGS sequence"/>
</dbReference>
<evidence type="ECO:0000313" key="3">
    <source>
        <dbReference type="Proteomes" id="UP000489600"/>
    </source>
</evidence>
<evidence type="ECO:0000256" key="1">
    <source>
        <dbReference type="SAM" id="MobiDB-lite"/>
    </source>
</evidence>
<feature type="compositionally biased region" description="Pro residues" evidence="1">
    <location>
        <begin position="85"/>
        <end position="103"/>
    </location>
</feature>
<reference evidence="2" key="1">
    <citation type="submission" date="2019-07" db="EMBL/GenBank/DDBJ databases">
        <authorList>
            <person name="Dittberner H."/>
        </authorList>
    </citation>
    <scope>NUCLEOTIDE SEQUENCE [LARGE SCALE GENOMIC DNA]</scope>
</reference>
<evidence type="ECO:0000313" key="2">
    <source>
        <dbReference type="EMBL" id="VVB09488.1"/>
    </source>
</evidence>
<dbReference type="AlphaFoldDB" id="A0A565C7C4"/>
<proteinExistence type="predicted"/>
<comment type="caution">
    <text evidence="2">The sequence shown here is derived from an EMBL/GenBank/DDBJ whole genome shotgun (WGS) entry which is preliminary data.</text>
</comment>